<protein>
    <submittedName>
        <fullName evidence="1">Uncharacterized protein</fullName>
    </submittedName>
</protein>
<organism evidence="1 2">
    <name type="scientific">Streptomyces smaragdinus</name>
    <dbReference type="NCBI Taxonomy" id="2585196"/>
    <lineage>
        <taxon>Bacteria</taxon>
        <taxon>Bacillati</taxon>
        <taxon>Actinomycetota</taxon>
        <taxon>Actinomycetes</taxon>
        <taxon>Kitasatosporales</taxon>
        <taxon>Streptomycetaceae</taxon>
        <taxon>Streptomyces</taxon>
    </lineage>
</organism>
<dbReference type="AlphaFoldDB" id="A0A7K0CQE3"/>
<evidence type="ECO:0000313" key="1">
    <source>
        <dbReference type="EMBL" id="MQY15700.1"/>
    </source>
</evidence>
<comment type="caution">
    <text evidence="1">The sequence shown here is derived from an EMBL/GenBank/DDBJ whole genome shotgun (WGS) entry which is preliminary data.</text>
</comment>
<gene>
    <name evidence="1" type="ORF">SRB5_58880</name>
</gene>
<name>A0A7K0CQE3_9ACTN</name>
<evidence type="ECO:0000313" key="2">
    <source>
        <dbReference type="Proteomes" id="UP000466345"/>
    </source>
</evidence>
<reference evidence="1 2" key="1">
    <citation type="submission" date="2019-10" db="EMBL/GenBank/DDBJ databases">
        <title>Streptomyces smaragdinus sp. nov. and Streptomyces fabii sp. nov., isolated from the gut of fungus growing-termite Macrotermes natalensis.</title>
        <authorList>
            <person name="Schwitalla J."/>
            <person name="Benndorf R."/>
            <person name="Martin K."/>
            <person name="De Beer W."/>
            <person name="Kaster A.-K."/>
            <person name="Vollmers J."/>
            <person name="Poulsen M."/>
            <person name="Beemelmanns C."/>
        </authorList>
    </citation>
    <scope>NUCLEOTIDE SEQUENCE [LARGE SCALE GENOMIC DNA]</scope>
    <source>
        <strain evidence="1 2">RB5</strain>
    </source>
</reference>
<dbReference type="OrthoDB" id="5498775at2"/>
<sequence>MAGHPVVQVTFVDAESGQVMGRTELAAAQLPGTFEAATRLDLGGTPWDVVRAEPPTAAEFTARGQLVLTLGRVRETDPEDVAYSLPTLYDPLPPPAAGAGVQGCLVLHEDDWRQVELVSRQVLAEVEEDLGPVRAVLRDHARTVGDGVTVFDRMHLRRGPAVPHPGGLSLRRLLDVLPEPSATYAGVCFREAPEPVAGSFAADFGAFGVYGRADGDEVVELCLRGTVDGLGSVMREFDLVLVDWCAGRLL</sequence>
<dbReference type="EMBL" id="WEGJ01000037">
    <property type="protein sequence ID" value="MQY15700.1"/>
    <property type="molecule type" value="Genomic_DNA"/>
</dbReference>
<keyword evidence="2" id="KW-1185">Reference proteome</keyword>
<proteinExistence type="predicted"/>
<dbReference type="Proteomes" id="UP000466345">
    <property type="component" value="Unassembled WGS sequence"/>
</dbReference>
<accession>A0A7K0CQE3</accession>
<dbReference type="RefSeq" id="WP_153456502.1">
    <property type="nucleotide sequence ID" value="NZ_WEGJ01000037.1"/>
</dbReference>